<protein>
    <submittedName>
        <fullName evidence="2">Uncharacterized protein</fullName>
    </submittedName>
</protein>
<feature type="compositionally biased region" description="Basic residues" evidence="1">
    <location>
        <begin position="1"/>
        <end position="11"/>
    </location>
</feature>
<feature type="region of interest" description="Disordered" evidence="1">
    <location>
        <begin position="221"/>
        <end position="289"/>
    </location>
</feature>
<feature type="compositionally biased region" description="Low complexity" evidence="1">
    <location>
        <begin position="252"/>
        <end position="261"/>
    </location>
</feature>
<keyword evidence="3" id="KW-1185">Reference proteome</keyword>
<feature type="region of interest" description="Disordered" evidence="1">
    <location>
        <begin position="1"/>
        <end position="49"/>
    </location>
</feature>
<evidence type="ECO:0000313" key="3">
    <source>
        <dbReference type="Proteomes" id="UP000186601"/>
    </source>
</evidence>
<name>A0A2R6RHV0_9APHY</name>
<feature type="region of interest" description="Disordered" evidence="1">
    <location>
        <begin position="110"/>
        <end position="208"/>
    </location>
</feature>
<dbReference type="Proteomes" id="UP000186601">
    <property type="component" value="Unassembled WGS sequence"/>
</dbReference>
<dbReference type="AlphaFoldDB" id="A0A2R6RHV0"/>
<dbReference type="STRING" id="98765.A0A2R6RHV0"/>
<comment type="caution">
    <text evidence="2">The sequence shown here is derived from an EMBL/GenBank/DDBJ whole genome shotgun (WGS) entry which is preliminary data.</text>
</comment>
<dbReference type="OrthoDB" id="3071736at2759"/>
<accession>A0A2R6RHV0</accession>
<reference evidence="2 3" key="1">
    <citation type="submission" date="2018-02" db="EMBL/GenBank/DDBJ databases">
        <title>Genome sequence of the basidiomycete white-rot fungus Phlebia centrifuga.</title>
        <authorList>
            <person name="Granchi Z."/>
            <person name="Peng M."/>
            <person name="de Vries R.P."/>
            <person name="Hilden K."/>
            <person name="Makela M.R."/>
            <person name="Grigoriev I."/>
            <person name="Riley R."/>
        </authorList>
    </citation>
    <scope>NUCLEOTIDE SEQUENCE [LARGE SCALE GENOMIC DNA]</scope>
    <source>
        <strain evidence="2 3">FBCC195</strain>
    </source>
</reference>
<dbReference type="EMBL" id="MLYV02000256">
    <property type="protein sequence ID" value="PSS29589.1"/>
    <property type="molecule type" value="Genomic_DNA"/>
</dbReference>
<evidence type="ECO:0000256" key="1">
    <source>
        <dbReference type="SAM" id="MobiDB-lite"/>
    </source>
</evidence>
<sequence length="477" mass="51907">MRTLRPLRRSSSRIQRWVQDQQKRHSGGESVMDGVTPDDDRPSVASGCHPWLAYPRLSVPLFSSGGRLGDGDDQSTVESYVLVDEEELDTTPNDDEPHDALQDVTEADRRMAVDLTSPPSTPRKRQSTITITTPLRNLALHLTHNRRFSASTTATARSRSPSRSSIFQRTPANKGSPSNRGSSLASSVFTHRRERSSDVSSTSPSSWRLTRGSVLGRLAPPSQAAVDEAPPRPSISSYRTRASDVNSRPRQSISSSRTLSSETAPISPPRRSMSSSRTPSSETSYTRPFVDTCNAPQKVVFAPRERPPSPSASFFSATQSLWSLPADASHMCDPPGSTKIIAHDRSGSGSVLIPLSLKGHANVSSFTVTNMLSSPRGGNKRKLVISGIPPGDQRRYEKIREWCEGFGELNQIIRIPNGDLHIDFKRTEVAATVSSAPAVSGITAHNSIGLSPTCEGIHRGRRKCGIVLVCRKATLNQ</sequence>
<feature type="compositionally biased region" description="Low complexity" evidence="1">
    <location>
        <begin position="148"/>
        <end position="165"/>
    </location>
</feature>
<feature type="compositionally biased region" description="Low complexity" evidence="1">
    <location>
        <begin position="269"/>
        <end position="288"/>
    </location>
</feature>
<gene>
    <name evidence="2" type="ORF">PHLCEN_2v2737</name>
</gene>
<evidence type="ECO:0000313" key="2">
    <source>
        <dbReference type="EMBL" id="PSS29589.1"/>
    </source>
</evidence>
<organism evidence="2 3">
    <name type="scientific">Hermanssonia centrifuga</name>
    <dbReference type="NCBI Taxonomy" id="98765"/>
    <lineage>
        <taxon>Eukaryota</taxon>
        <taxon>Fungi</taxon>
        <taxon>Dikarya</taxon>
        <taxon>Basidiomycota</taxon>
        <taxon>Agaricomycotina</taxon>
        <taxon>Agaricomycetes</taxon>
        <taxon>Polyporales</taxon>
        <taxon>Meruliaceae</taxon>
        <taxon>Hermanssonia</taxon>
    </lineage>
</organism>
<feature type="compositionally biased region" description="Polar residues" evidence="1">
    <location>
        <begin position="234"/>
        <end position="251"/>
    </location>
</feature>
<proteinExistence type="predicted"/>
<feature type="compositionally biased region" description="Polar residues" evidence="1">
    <location>
        <begin position="166"/>
        <end position="189"/>
    </location>
</feature>
<feature type="compositionally biased region" description="Low complexity" evidence="1">
    <location>
        <begin position="198"/>
        <end position="208"/>
    </location>
</feature>